<reference evidence="1" key="1">
    <citation type="submission" date="2021-06" db="EMBL/GenBank/DDBJ databases">
        <authorList>
            <person name="Kallberg Y."/>
            <person name="Tangrot J."/>
            <person name="Rosling A."/>
        </authorList>
    </citation>
    <scope>NUCLEOTIDE SEQUENCE</scope>
    <source>
        <strain evidence="1">CL356</strain>
    </source>
</reference>
<comment type="caution">
    <text evidence="1">The sequence shown here is derived from an EMBL/GenBank/DDBJ whole genome shotgun (WGS) entry which is preliminary data.</text>
</comment>
<evidence type="ECO:0000313" key="2">
    <source>
        <dbReference type="Proteomes" id="UP000789525"/>
    </source>
</evidence>
<feature type="non-terminal residue" evidence="1">
    <location>
        <position position="686"/>
    </location>
</feature>
<feature type="non-terminal residue" evidence="1">
    <location>
        <position position="1"/>
    </location>
</feature>
<evidence type="ECO:0000313" key="1">
    <source>
        <dbReference type="EMBL" id="CAG8710126.1"/>
    </source>
</evidence>
<name>A0ACA9PK18_9GLOM</name>
<keyword evidence="2" id="KW-1185">Reference proteome</keyword>
<proteinExistence type="predicted"/>
<accession>A0ACA9PK18</accession>
<dbReference type="Proteomes" id="UP000789525">
    <property type="component" value="Unassembled WGS sequence"/>
</dbReference>
<dbReference type="EMBL" id="CAJVPT010035057">
    <property type="protein sequence ID" value="CAG8710126.1"/>
    <property type="molecule type" value="Genomic_DNA"/>
</dbReference>
<sequence>MFPDFVQEFGEFSSDVGNGDANQQTTQEDISIVKEEIIFEIGELYKSMIIDFKYHPVTGISNRPQLMRKTFWSTFDMARNLTLLSKRLYPEELDDTFTTIQLLCTSLLKSWLAEGTGLESFDGETLVNDKIYDFYKDENIVEARKLGVIIANFQRRLKELLKLWPEHAILQQLHSICDRINGFKLNSPIAKLLTGLELLLQKSEDWESYASRDVSMKPNREEVTNLIICWRQLELTCWPKLLAAQDKYYKKSALKWWFHLYGCIIRPVHEISRRYADGDAPPVFKDHITEIVKSLDQFVQSSNFGEFESRLELIRIFYMHLCNYSPTHGSLYNQAADALWNVYKYYLQFRDELRNSLGNLRKPIEEELHQFVKIASWKDVNIHTLKQSAQKTHRHLSKCIRKYKEILDRPITDIMAMSQNNCLIIREKGQEYDVDEGSKLFSSPEKWLSNILPIEHPEETSELQRALSEHVLPTPNRFVNINATLRKFRSYCYNDIFGRNSTRNFCTDDFATEIILGIKALQDETNPAMSKESKGSLKNLKLIKKKSLIDLLKELKRIGLHAFPNRKAIEKQQDLVGYILQLPRLQSLTETLTTLVFKYHSNCQLPVGKDSFLISEKVDDYYYRIIARINYLRLASANYSKDLSPQEVRKALGFTEDLLSLIVQERRWLVEFEVQYRQLSGIMVQL</sequence>
<organism evidence="1 2">
    <name type="scientific">Acaulospora colombiana</name>
    <dbReference type="NCBI Taxonomy" id="27376"/>
    <lineage>
        <taxon>Eukaryota</taxon>
        <taxon>Fungi</taxon>
        <taxon>Fungi incertae sedis</taxon>
        <taxon>Mucoromycota</taxon>
        <taxon>Glomeromycotina</taxon>
        <taxon>Glomeromycetes</taxon>
        <taxon>Diversisporales</taxon>
        <taxon>Acaulosporaceae</taxon>
        <taxon>Acaulospora</taxon>
    </lineage>
</organism>
<gene>
    <name evidence="1" type="ORF">ACOLOM_LOCUS10628</name>
</gene>
<protein>
    <submittedName>
        <fullName evidence="1">11900_t:CDS:1</fullName>
    </submittedName>
</protein>